<dbReference type="FunFam" id="3.40.50.1000:FF:000081">
    <property type="entry name" value="Haloacid dehalogenase like hydrolase domain containing 5"/>
    <property type="match status" value="1"/>
</dbReference>
<gene>
    <name evidence="3" type="primary">Cecr5</name>
</gene>
<dbReference type="InterPro" id="IPR036412">
    <property type="entry name" value="HAD-like_sf"/>
</dbReference>
<name>A0A6F9D894_9ASCI</name>
<dbReference type="InterPro" id="IPR023214">
    <property type="entry name" value="HAD_sf"/>
</dbReference>
<organism evidence="3">
    <name type="scientific">Phallusia mammillata</name>
    <dbReference type="NCBI Taxonomy" id="59560"/>
    <lineage>
        <taxon>Eukaryota</taxon>
        <taxon>Metazoa</taxon>
        <taxon>Chordata</taxon>
        <taxon>Tunicata</taxon>
        <taxon>Ascidiacea</taxon>
        <taxon>Phlebobranchia</taxon>
        <taxon>Ascidiidae</taxon>
        <taxon>Phallusia</taxon>
    </lineage>
</organism>
<dbReference type="PANTHER" id="PTHR14269:SF4">
    <property type="entry name" value="CAT EYE SYNDROME CRITICAL REGION PROTEIN 5"/>
    <property type="match status" value="1"/>
</dbReference>
<dbReference type="InterPro" id="IPR006353">
    <property type="entry name" value="HAD-SF_hydro_IIA_CECR5"/>
</dbReference>
<evidence type="ECO:0000256" key="1">
    <source>
        <dbReference type="ARBA" id="ARBA00022729"/>
    </source>
</evidence>
<dbReference type="EMBL" id="LR783812">
    <property type="protein sequence ID" value="CAB3229627.1"/>
    <property type="molecule type" value="mRNA"/>
</dbReference>
<dbReference type="NCBIfam" id="TIGR01460">
    <property type="entry name" value="HAD-SF-IIA"/>
    <property type="match status" value="1"/>
</dbReference>
<dbReference type="SUPFAM" id="SSF56784">
    <property type="entry name" value="HAD-like"/>
    <property type="match status" value="1"/>
</dbReference>
<protein>
    <recommendedName>
        <fullName evidence="2">Haloacid dehalogenase-like hydrolase domain-containing 5</fullName>
    </recommendedName>
</protein>
<accession>A0A6F9D894</accession>
<dbReference type="GO" id="GO:0005739">
    <property type="term" value="C:mitochondrion"/>
    <property type="evidence" value="ECO:0007669"/>
    <property type="project" value="TreeGrafter"/>
</dbReference>
<reference evidence="3" key="1">
    <citation type="submission" date="2020-04" db="EMBL/GenBank/DDBJ databases">
        <authorList>
            <person name="Neveu A P."/>
        </authorList>
    </citation>
    <scope>NUCLEOTIDE SEQUENCE</scope>
    <source>
        <tissue evidence="3">Whole embryo</tissue>
    </source>
</reference>
<evidence type="ECO:0000256" key="2">
    <source>
        <dbReference type="ARBA" id="ARBA00069384"/>
    </source>
</evidence>
<dbReference type="PANTHER" id="PTHR14269">
    <property type="entry name" value="CDP-DIACYLGLYCEROL--GLYCEROL-3-PHOSPHATE 3-PHOSPHATIDYLTRANSFERASE-RELATED"/>
    <property type="match status" value="1"/>
</dbReference>
<dbReference type="NCBIfam" id="TIGR01456">
    <property type="entry name" value="CECR5"/>
    <property type="match status" value="1"/>
</dbReference>
<dbReference type="AlphaFoldDB" id="A0A6F9D894"/>
<proteinExistence type="evidence at transcript level"/>
<dbReference type="InterPro" id="IPR006357">
    <property type="entry name" value="HAD-SF_hydro_IIA"/>
</dbReference>
<evidence type="ECO:0000313" key="3">
    <source>
        <dbReference type="EMBL" id="CAB3229627.1"/>
    </source>
</evidence>
<keyword evidence="1" id="KW-0732">Signal</keyword>
<dbReference type="Pfam" id="PF13344">
    <property type="entry name" value="Hydrolase_6"/>
    <property type="match status" value="1"/>
</dbReference>
<dbReference type="Gene3D" id="3.40.50.1000">
    <property type="entry name" value="HAD superfamily/HAD-like"/>
    <property type="match status" value="2"/>
</dbReference>
<dbReference type="InterPro" id="IPR050324">
    <property type="entry name" value="CDP-alcohol_PTase-I"/>
</dbReference>
<dbReference type="GO" id="GO:0046474">
    <property type="term" value="P:glycerophospholipid biosynthetic process"/>
    <property type="evidence" value="ECO:0007669"/>
    <property type="project" value="TreeGrafter"/>
</dbReference>
<sequence>MSTAALHKVSRTCLNSFKTSLIYTSSSKLHYGSVKEPNFGLLFDIDGVLIRGKKAIPAAKKAFKQKLVNKDGKFRVPTVFVTNAGNALAQTKAEQLSTLLEVEITSEQVMMSHSPLRMFDEFHDKCVLLSGQGPVDKIAERIGFQNTITIDQIRSAFPNLDMVDHQRRPKLPPHAPSDTFPKIEAVVLFGEPVRWETNLQLIIDILLTHGSLSDPIVETTDKHLPVLACNMDLLWMSESHMPRFGHGTFMHCLESVYEKMVGKPLTYTALMGKPSEITYMYAEQLIRKQSARMGLSAPVKTLYAIGDNPMADIYGANLYNKRIKEQQELTQIQATSESGTVRSQPWRQVHAGIRSITTAATQNDPVTSQVQESHVESCHSVLVCTGVYSPQPGESPYQIPPVFHGPRDIEFDVNLCMPSYITKDANAALDVIFDLQKFPMTS</sequence>